<dbReference type="Pfam" id="PF00570">
    <property type="entry name" value="HRDC"/>
    <property type="match status" value="1"/>
</dbReference>
<dbReference type="CDD" id="cd06147">
    <property type="entry name" value="Rrp6p_like_exo"/>
    <property type="match status" value="1"/>
</dbReference>
<organism evidence="8 9">
    <name type="scientific">Kingdonia uniflora</name>
    <dbReference type="NCBI Taxonomy" id="39325"/>
    <lineage>
        <taxon>Eukaryota</taxon>
        <taxon>Viridiplantae</taxon>
        <taxon>Streptophyta</taxon>
        <taxon>Embryophyta</taxon>
        <taxon>Tracheophyta</taxon>
        <taxon>Spermatophyta</taxon>
        <taxon>Magnoliopsida</taxon>
        <taxon>Ranunculales</taxon>
        <taxon>Circaeasteraceae</taxon>
        <taxon>Kingdonia</taxon>
    </lineage>
</organism>
<dbReference type="GO" id="GO:0003727">
    <property type="term" value="F:single-stranded RNA binding"/>
    <property type="evidence" value="ECO:0007669"/>
    <property type="project" value="TreeGrafter"/>
</dbReference>
<dbReference type="GO" id="GO:0071036">
    <property type="term" value="P:nuclear polyadenylation-dependent snoRNA catabolic process"/>
    <property type="evidence" value="ECO:0007669"/>
    <property type="project" value="TreeGrafter"/>
</dbReference>
<dbReference type="InterPro" id="IPR045092">
    <property type="entry name" value="Rrp6-like"/>
</dbReference>
<dbReference type="GO" id="GO:0071038">
    <property type="term" value="P:TRAMP-dependent tRNA surveillance pathway"/>
    <property type="evidence" value="ECO:0007669"/>
    <property type="project" value="TreeGrafter"/>
</dbReference>
<keyword evidence="4" id="KW-0269">Exonuclease</keyword>
<protein>
    <recommendedName>
        <fullName evidence="7">HRDC domain-containing protein</fullName>
    </recommendedName>
</protein>
<dbReference type="PANTHER" id="PTHR12124">
    <property type="entry name" value="POLYMYOSITIS/SCLERODERMA AUTOANTIGEN-RELATED"/>
    <property type="match status" value="1"/>
</dbReference>
<dbReference type="EMBL" id="JACGCM010000243">
    <property type="protein sequence ID" value="KAF6174765.1"/>
    <property type="molecule type" value="Genomic_DNA"/>
</dbReference>
<dbReference type="InterPro" id="IPR049559">
    <property type="entry name" value="Rrp6p-like_exo"/>
</dbReference>
<dbReference type="InterPro" id="IPR002562">
    <property type="entry name" value="3'-5'_exonuclease_dom"/>
</dbReference>
<evidence type="ECO:0000313" key="9">
    <source>
        <dbReference type="Proteomes" id="UP000541444"/>
    </source>
</evidence>
<dbReference type="PROSITE" id="PS50967">
    <property type="entry name" value="HRDC"/>
    <property type="match status" value="1"/>
</dbReference>
<keyword evidence="2" id="KW-0540">Nuclease</keyword>
<dbReference type="Proteomes" id="UP000541444">
    <property type="component" value="Unassembled WGS sequence"/>
</dbReference>
<keyword evidence="9" id="KW-1185">Reference proteome</keyword>
<dbReference type="GO" id="GO:0000175">
    <property type="term" value="F:3'-5'-RNA exonuclease activity"/>
    <property type="evidence" value="ECO:0007669"/>
    <property type="project" value="InterPro"/>
</dbReference>
<dbReference type="OrthoDB" id="2250022at2759"/>
<dbReference type="FunFam" id="3.30.420.10:FF:000065">
    <property type="entry name" value="Protein RRP6-like 2 isoform A"/>
    <property type="match status" value="1"/>
</dbReference>
<evidence type="ECO:0000256" key="3">
    <source>
        <dbReference type="ARBA" id="ARBA00022801"/>
    </source>
</evidence>
<dbReference type="Pfam" id="PF01612">
    <property type="entry name" value="DNA_pol_A_exo1"/>
    <property type="match status" value="1"/>
</dbReference>
<dbReference type="GO" id="GO:0071051">
    <property type="term" value="P:poly(A)-dependent snoRNA 3'-end processing"/>
    <property type="evidence" value="ECO:0007669"/>
    <property type="project" value="TreeGrafter"/>
</dbReference>
<dbReference type="SUPFAM" id="SSF53098">
    <property type="entry name" value="Ribonuclease H-like"/>
    <property type="match status" value="1"/>
</dbReference>
<evidence type="ECO:0000256" key="5">
    <source>
        <dbReference type="ARBA" id="ARBA00023242"/>
    </source>
</evidence>
<evidence type="ECO:0000259" key="7">
    <source>
        <dbReference type="PROSITE" id="PS50967"/>
    </source>
</evidence>
<evidence type="ECO:0000256" key="4">
    <source>
        <dbReference type="ARBA" id="ARBA00022839"/>
    </source>
</evidence>
<dbReference type="InterPro" id="IPR010997">
    <property type="entry name" value="HRDC-like_sf"/>
</dbReference>
<dbReference type="GO" id="GO:0005730">
    <property type="term" value="C:nucleolus"/>
    <property type="evidence" value="ECO:0007669"/>
    <property type="project" value="TreeGrafter"/>
</dbReference>
<proteinExistence type="predicted"/>
<keyword evidence="5" id="KW-0539">Nucleus</keyword>
<dbReference type="Gene3D" id="3.30.420.10">
    <property type="entry name" value="Ribonuclease H-like superfamily/Ribonuclease H"/>
    <property type="match status" value="1"/>
</dbReference>
<evidence type="ECO:0000313" key="8">
    <source>
        <dbReference type="EMBL" id="KAF6174765.1"/>
    </source>
</evidence>
<dbReference type="SUPFAM" id="SSF47819">
    <property type="entry name" value="HRDC-like"/>
    <property type="match status" value="1"/>
</dbReference>
<dbReference type="SMART" id="SM00341">
    <property type="entry name" value="HRDC"/>
    <property type="match status" value="1"/>
</dbReference>
<dbReference type="FunFam" id="1.10.150.80:FF:000001">
    <property type="entry name" value="Putative exosome component 10"/>
    <property type="match status" value="1"/>
</dbReference>
<gene>
    <name evidence="8" type="ORF">GIB67_031289</name>
</gene>
<keyword evidence="3" id="KW-0378">Hydrolase</keyword>
<dbReference type="GO" id="GO:0071040">
    <property type="term" value="P:nuclear polyadenylation-dependent antisense transcript catabolic process"/>
    <property type="evidence" value="ECO:0007669"/>
    <property type="project" value="TreeGrafter"/>
</dbReference>
<accession>A0A7J7P5P3</accession>
<dbReference type="GO" id="GO:0000166">
    <property type="term" value="F:nucleotide binding"/>
    <property type="evidence" value="ECO:0007669"/>
    <property type="project" value="InterPro"/>
</dbReference>
<dbReference type="Gene3D" id="1.10.150.80">
    <property type="entry name" value="HRDC domain"/>
    <property type="match status" value="1"/>
</dbReference>
<evidence type="ECO:0000256" key="6">
    <source>
        <dbReference type="SAM" id="MobiDB-lite"/>
    </source>
</evidence>
<feature type="domain" description="HRDC" evidence="7">
    <location>
        <begin position="342"/>
        <end position="422"/>
    </location>
</feature>
<dbReference type="GO" id="GO:0071037">
    <property type="term" value="P:nuclear polyadenylation-dependent snRNA catabolic process"/>
    <property type="evidence" value="ECO:0007669"/>
    <property type="project" value="TreeGrafter"/>
</dbReference>
<dbReference type="GO" id="GO:0071044">
    <property type="term" value="P:histone mRNA catabolic process"/>
    <property type="evidence" value="ECO:0007669"/>
    <property type="project" value="TreeGrafter"/>
</dbReference>
<dbReference type="GO" id="GO:0000467">
    <property type="term" value="P:exonucleolytic trimming to generate mature 3'-end of 5.8S rRNA from tricistronic rRNA transcript (SSU-rRNA, 5.8S rRNA, LSU-rRNA)"/>
    <property type="evidence" value="ECO:0007669"/>
    <property type="project" value="InterPro"/>
</dbReference>
<sequence length="579" mass="67009">MNLYSNKYQRVSPLSIEIENPKLISMEPNQGGFELVSGKKKKKSDGSNERVPFHASTITRPQEFFNIFVDNSNRPFGHVWLGKSEDGTRFIHPLENLSEVDFVDINIGDSEPDKPLPIEATPFKLVEDVRELKDLATTLQRANEFAVDLEHNYYRSFQGLTCLMQISTRTEDFAVDTLKLRVHIGPYLRDLFKDPSKKKVMHGADLDILWLQRDFGIYVCNLFDTGQASKVLKFKRNTLEYLLQHFCEVFANKEYQKADWRQRPLPNEMLKYAREDTHYLLHIYDLMRRKLISESIKSVLGDDLLLEVYKSSYDICMKLYEKEILSDTSYLHIYGLHGADFDAHQLAIVSGLYQWRDAVARHEDESTGYIMPNKTLLKIAKQMPLSKEKLLQLDESKHPYVEHNVGYLVSIIRSSVLNAAAFESATHELKMRPTELATMEQMQYPQPLPVQSSSRRNTQLKPVALLADITTNLRKSSTTGTGYMERKENRGKDDEHLPFSKLSSGFQDYHHLTNEKREPDQFARYSDVRKQTRFVDIQEGKNIKKGLKFLLSPGETRERTNVPVVNKVKISFPSNWKPN</sequence>
<dbReference type="PANTHER" id="PTHR12124:SF47">
    <property type="entry name" value="EXOSOME COMPONENT 10"/>
    <property type="match status" value="1"/>
</dbReference>
<dbReference type="InterPro" id="IPR002121">
    <property type="entry name" value="HRDC_dom"/>
</dbReference>
<comment type="caution">
    <text evidence="8">The sequence shown here is derived from an EMBL/GenBank/DDBJ whole genome shotgun (WGS) entry which is preliminary data.</text>
</comment>
<comment type="subcellular location">
    <subcellularLocation>
        <location evidence="1">Nucleus</location>
    </subcellularLocation>
</comment>
<dbReference type="InterPro" id="IPR012337">
    <property type="entry name" value="RNaseH-like_sf"/>
</dbReference>
<dbReference type="InterPro" id="IPR036397">
    <property type="entry name" value="RNaseH_sf"/>
</dbReference>
<feature type="compositionally biased region" description="Basic and acidic residues" evidence="6">
    <location>
        <begin position="484"/>
        <end position="498"/>
    </location>
</feature>
<dbReference type="GO" id="GO:0071035">
    <property type="term" value="P:nuclear polyadenylation-dependent rRNA catabolic process"/>
    <property type="evidence" value="ECO:0007669"/>
    <property type="project" value="TreeGrafter"/>
</dbReference>
<dbReference type="SMART" id="SM00474">
    <property type="entry name" value="35EXOc"/>
    <property type="match status" value="1"/>
</dbReference>
<feature type="region of interest" description="Disordered" evidence="6">
    <location>
        <begin position="476"/>
        <end position="498"/>
    </location>
</feature>
<evidence type="ECO:0000256" key="2">
    <source>
        <dbReference type="ARBA" id="ARBA00022722"/>
    </source>
</evidence>
<dbReference type="GO" id="GO:0000176">
    <property type="term" value="C:nuclear exosome (RNase complex)"/>
    <property type="evidence" value="ECO:0007669"/>
    <property type="project" value="TreeGrafter"/>
</dbReference>
<reference evidence="8 9" key="1">
    <citation type="journal article" date="2020" name="IScience">
        <title>Genome Sequencing of the Endangered Kingdonia uniflora (Circaeasteraceae, Ranunculales) Reveals Potential Mechanisms of Evolutionary Specialization.</title>
        <authorList>
            <person name="Sun Y."/>
            <person name="Deng T."/>
            <person name="Zhang A."/>
            <person name="Moore M.J."/>
            <person name="Landis J.B."/>
            <person name="Lin N."/>
            <person name="Zhang H."/>
            <person name="Zhang X."/>
            <person name="Huang J."/>
            <person name="Zhang X."/>
            <person name="Sun H."/>
            <person name="Wang H."/>
        </authorList>
    </citation>
    <scope>NUCLEOTIDE SEQUENCE [LARGE SCALE GENOMIC DNA]</scope>
    <source>
        <strain evidence="8">TB1705</strain>
        <tissue evidence="8">Leaf</tissue>
    </source>
</reference>
<evidence type="ECO:0000256" key="1">
    <source>
        <dbReference type="ARBA" id="ARBA00004123"/>
    </source>
</evidence>
<dbReference type="AlphaFoldDB" id="A0A7J7P5P3"/>
<name>A0A7J7P5P3_9MAGN</name>
<dbReference type="GO" id="GO:0080188">
    <property type="term" value="P:gene silencing by siRNA-directed DNA methylation"/>
    <property type="evidence" value="ECO:0007669"/>
    <property type="project" value="UniProtKB-ARBA"/>
</dbReference>
<dbReference type="InterPro" id="IPR044876">
    <property type="entry name" value="HRDC_dom_sf"/>
</dbReference>
<dbReference type="GO" id="GO:0071039">
    <property type="term" value="P:nuclear polyadenylation-dependent CUT catabolic process"/>
    <property type="evidence" value="ECO:0007669"/>
    <property type="project" value="TreeGrafter"/>
</dbReference>